<dbReference type="Proteomes" id="UP000044806">
    <property type="component" value="Unassembled WGS sequence"/>
</dbReference>
<evidence type="ECO:0000313" key="1">
    <source>
        <dbReference type="EMBL" id="CSA59667.1"/>
    </source>
</evidence>
<proteinExistence type="predicted"/>
<organism evidence="1 2">
    <name type="scientific">Vibrio cholerae</name>
    <dbReference type="NCBI Taxonomy" id="666"/>
    <lineage>
        <taxon>Bacteria</taxon>
        <taxon>Pseudomonadati</taxon>
        <taxon>Pseudomonadota</taxon>
        <taxon>Gammaproteobacteria</taxon>
        <taxon>Vibrionales</taxon>
        <taxon>Vibrionaceae</taxon>
        <taxon>Vibrio</taxon>
    </lineage>
</organism>
<accession>A0A655WGY7</accession>
<dbReference type="EMBL" id="CWOW01000009">
    <property type="protein sequence ID" value="CSA59667.1"/>
    <property type="molecule type" value="Genomic_DNA"/>
</dbReference>
<evidence type="ECO:0000313" key="2">
    <source>
        <dbReference type="Proteomes" id="UP000044806"/>
    </source>
</evidence>
<reference evidence="1 2" key="1">
    <citation type="submission" date="2015-07" db="EMBL/GenBank/DDBJ databases">
        <authorList>
            <consortium name="Pathogen Informatics"/>
        </authorList>
    </citation>
    <scope>NUCLEOTIDE SEQUENCE [LARGE SCALE GENOMIC DNA]</scope>
    <source>
        <strain evidence="1 2">A51</strain>
    </source>
</reference>
<dbReference type="AlphaFoldDB" id="A0A655WGY7"/>
<gene>
    <name evidence="1" type="ORF">ERS013165_01952</name>
</gene>
<name>A0A655WGY7_VIBCL</name>
<protein>
    <submittedName>
        <fullName evidence="1">Uncharacterized protein</fullName>
    </submittedName>
</protein>
<sequence>MRHLRQLLLIEAITFIRQGDGDNRHIFNSFRFDNGLTHANALRHPIFIGIEFVVDAHHRIITWHTHFENGNDHRAIRLRE</sequence>